<evidence type="ECO:0000313" key="4">
    <source>
        <dbReference type="EMBL" id="KAK3725283.1"/>
    </source>
</evidence>
<name>A0AAE0XXZ7_9GAST</name>
<evidence type="ECO:0000259" key="3">
    <source>
        <dbReference type="Pfam" id="PF13359"/>
    </source>
</evidence>
<dbReference type="AlphaFoldDB" id="A0AAE0XXZ7"/>
<comment type="caution">
    <text evidence="4">The sequence shown here is derived from an EMBL/GenBank/DDBJ whole genome shotgun (WGS) entry which is preliminary data.</text>
</comment>
<reference evidence="4" key="1">
    <citation type="journal article" date="2023" name="G3 (Bethesda)">
        <title>A reference genome for the long-term kleptoplast-retaining sea slug Elysia crispata morphotype clarki.</title>
        <authorList>
            <person name="Eastman K.E."/>
            <person name="Pendleton A.L."/>
            <person name="Shaikh M.A."/>
            <person name="Suttiyut T."/>
            <person name="Ogas R."/>
            <person name="Tomko P."/>
            <person name="Gavelis G."/>
            <person name="Widhalm J.R."/>
            <person name="Wisecaver J.H."/>
        </authorList>
    </citation>
    <scope>NUCLEOTIDE SEQUENCE</scope>
    <source>
        <strain evidence="4">ECLA1</strain>
    </source>
</reference>
<comment type="cofactor">
    <cofactor evidence="1">
        <name>a divalent metal cation</name>
        <dbReference type="ChEBI" id="CHEBI:60240"/>
    </cofactor>
</comment>
<dbReference type="EMBL" id="JAWDGP010007331">
    <property type="protein sequence ID" value="KAK3725283.1"/>
    <property type="molecule type" value="Genomic_DNA"/>
</dbReference>
<proteinExistence type="predicted"/>
<feature type="domain" description="DDE Tnp4" evidence="3">
    <location>
        <begin position="240"/>
        <end position="317"/>
    </location>
</feature>
<evidence type="ECO:0000256" key="2">
    <source>
        <dbReference type="ARBA" id="ARBA00022723"/>
    </source>
</evidence>
<keyword evidence="5" id="KW-1185">Reference proteome</keyword>
<dbReference type="InterPro" id="IPR027806">
    <property type="entry name" value="HARBI1_dom"/>
</dbReference>
<gene>
    <name evidence="4" type="ORF">RRG08_005343</name>
</gene>
<keyword evidence="2" id="KW-0479">Metal-binding</keyword>
<dbReference type="GO" id="GO:0046872">
    <property type="term" value="F:metal ion binding"/>
    <property type="evidence" value="ECO:0007669"/>
    <property type="project" value="UniProtKB-KW"/>
</dbReference>
<sequence>MITVKSYGSSKALFKRNRTQVESQHFCPIPHRPASDDTRPQVGPSVPQSEMLHFNLSAISDSITVLRSLTEPKQSKPVAVPAQKTCYHWVGDVLVDKTVDTRPVPVLAPSSGAVALSSVQARRVGRNINHLVDEVLNDEEKSLSYIRMKPSCVSKFSIGVLEADGEPLSLKISSKREEACCDSYSISGSSIKLLEVEEFLSSTKGSIFQRPVFSKQVTSGELNIPTEGTIPQTDIKLPFMFVSDDVFPLRDNIMKPFSHRQLTHEKEIFNNRLSRARNVVQASFGRIAQMWRLLHRPMDVQPNFASNVVKAITVLHNFVIMQEPDRVAPCENTGDQFQAANTSNQTGFKRLTFYGNSRATKSALKVRETLMNYFIYLLLEVFPGKMIYVLSDQAQSKNN</sequence>
<accession>A0AAE0XXZ7</accession>
<protein>
    <recommendedName>
        <fullName evidence="3">DDE Tnp4 domain-containing protein</fullName>
    </recommendedName>
</protein>
<organism evidence="4 5">
    <name type="scientific">Elysia crispata</name>
    <name type="common">lettuce slug</name>
    <dbReference type="NCBI Taxonomy" id="231223"/>
    <lineage>
        <taxon>Eukaryota</taxon>
        <taxon>Metazoa</taxon>
        <taxon>Spiralia</taxon>
        <taxon>Lophotrochozoa</taxon>
        <taxon>Mollusca</taxon>
        <taxon>Gastropoda</taxon>
        <taxon>Heterobranchia</taxon>
        <taxon>Euthyneura</taxon>
        <taxon>Panpulmonata</taxon>
        <taxon>Sacoglossa</taxon>
        <taxon>Placobranchoidea</taxon>
        <taxon>Plakobranchidae</taxon>
        <taxon>Elysia</taxon>
    </lineage>
</organism>
<evidence type="ECO:0000256" key="1">
    <source>
        <dbReference type="ARBA" id="ARBA00001968"/>
    </source>
</evidence>
<evidence type="ECO:0000313" key="5">
    <source>
        <dbReference type="Proteomes" id="UP001283361"/>
    </source>
</evidence>
<dbReference type="Proteomes" id="UP001283361">
    <property type="component" value="Unassembled WGS sequence"/>
</dbReference>
<dbReference type="Pfam" id="PF13359">
    <property type="entry name" value="DDE_Tnp_4"/>
    <property type="match status" value="1"/>
</dbReference>